<keyword evidence="3" id="KW-0694">RNA-binding</keyword>
<comment type="similarity">
    <text evidence="1">Belongs to the bacterial ribosomal protein bS1 family.</text>
</comment>
<dbReference type="GO" id="GO:0003729">
    <property type="term" value="F:mRNA binding"/>
    <property type="evidence" value="ECO:0007669"/>
    <property type="project" value="UniProtKB-ARBA"/>
</dbReference>
<feature type="compositionally biased region" description="Polar residues" evidence="8">
    <location>
        <begin position="798"/>
        <end position="811"/>
    </location>
</feature>
<evidence type="ECO:0000256" key="3">
    <source>
        <dbReference type="ARBA" id="ARBA00022884"/>
    </source>
</evidence>
<feature type="compositionally biased region" description="Polar residues" evidence="8">
    <location>
        <begin position="1"/>
        <end position="21"/>
    </location>
</feature>
<dbReference type="GO" id="GO:0006412">
    <property type="term" value="P:translation"/>
    <property type="evidence" value="ECO:0007669"/>
    <property type="project" value="TreeGrafter"/>
</dbReference>
<gene>
    <name evidence="10" type="ORF">BSZ37_14820</name>
</gene>
<keyword evidence="2" id="KW-0677">Repeat</keyword>
<dbReference type="EMBL" id="MQWD01000001">
    <property type="protein sequence ID" value="PAP77623.1"/>
    <property type="molecule type" value="Genomic_DNA"/>
</dbReference>
<dbReference type="PANTHER" id="PTHR10724">
    <property type="entry name" value="30S RIBOSOMAL PROTEIN S1"/>
    <property type="match status" value="1"/>
</dbReference>
<sequence length="901" mass="96648">MADNQQTPETPEEGAQTTTLEVDSPETTDEATPAAADTPTSDDTPEAEAGEGDDEETSDASGNGDSSPTPDPTGDGSDDDSDDTDESGDGGVLDTVAHAVSDAAGAVASAAKSAASAVAHVVSGDGADSAADLGYTGKNLGRTISIDELEERDERNAGKLGIGAHAAVMDEGAAPDEMADLYGRSLSAVEADQIVTGKVVGLTEKEVVVDIGFKSDGVVAKNEFGEVPELGDEIDVYVERLEDRRGQLTLSYTKANHKLRWNIFEGALDSGAVIEGEIVKRIKGGMIVNLLGSEAFLPGSQVDVRPVRDFDVYIGKTMEFKVVKTNPQNGNVVISHKALIEKDLQEQRKHILDSLEVGQVLEGQVKNIVNFGAFVDLGGVDGLLHITDISWGRVGHPSEVLELDQKLNVVVLDYDKERQRISLGYKQLQEHPWENLAERIVEGMQIEGRVVSITDYGAFVEIEPGIEGLVHISEMSWTEHVKHPTQKVQLGQTVNVKVLKVDEDTKKISLGMKQLEPDPWEGLLDRFPVGTVTRGKVRNITTFGAFVEIEQGIDGLVHVSDLSWTRRVKHPSEVVKKGMDLDVIVLDIDIAQRRISLGHKQVSTDPWQKVSEVYTEGSEATGTVAEINDGGVVVDLAMDVEAFVPASHLLRGGRPADAYQIGDELELQVIRMDREDRELVMSETAKQRAEERASRDAEYREKRNQEREERRQVESYGSTQSGPATLGELSGLAALRQQMAQAEANATSDEDTNEPPVTQGKGTTDLEGQVGEGNRVETDEVPRGSDEETRQRVEDTGLTPSSENAQATLKSGTPAEEGSLASATETAIGEETPTTASTGSTEPDYQGPGVDSTDDVEVPEVLAKPAGEVVDEALGSEDDGPSADTELGKAEADVDDEVDNS</sequence>
<feature type="compositionally biased region" description="Acidic residues" evidence="8">
    <location>
        <begin position="43"/>
        <end position="58"/>
    </location>
</feature>
<feature type="domain" description="S1 motif" evidence="9">
    <location>
        <begin position="443"/>
        <end position="513"/>
    </location>
</feature>
<evidence type="ECO:0000313" key="10">
    <source>
        <dbReference type="EMBL" id="PAP77623.1"/>
    </source>
</evidence>
<comment type="caution">
    <text evidence="10">The sequence shown here is derived from an EMBL/GenBank/DDBJ whole genome shotgun (WGS) entry which is preliminary data.</text>
</comment>
<feature type="compositionally biased region" description="Acidic residues" evidence="8">
    <location>
        <begin position="869"/>
        <end position="881"/>
    </location>
</feature>
<dbReference type="FunFam" id="2.40.50.140:FF:000110">
    <property type="entry name" value="30S ribosomal protein S1"/>
    <property type="match status" value="1"/>
</dbReference>
<dbReference type="InterPro" id="IPR035104">
    <property type="entry name" value="Ribosomal_protein_S1-like"/>
</dbReference>
<dbReference type="RefSeq" id="WP_179299664.1">
    <property type="nucleotide sequence ID" value="NZ_MQWD01000001.1"/>
</dbReference>
<feature type="domain" description="S1 motif" evidence="9">
    <location>
        <begin position="358"/>
        <end position="426"/>
    </location>
</feature>
<dbReference type="Pfam" id="PF00575">
    <property type="entry name" value="S1"/>
    <property type="match status" value="6"/>
</dbReference>
<dbReference type="GO" id="GO:0022627">
    <property type="term" value="C:cytosolic small ribosomal subunit"/>
    <property type="evidence" value="ECO:0007669"/>
    <property type="project" value="TreeGrafter"/>
</dbReference>
<evidence type="ECO:0000259" key="9">
    <source>
        <dbReference type="PROSITE" id="PS50126"/>
    </source>
</evidence>
<dbReference type="AlphaFoldDB" id="A0A271J2F1"/>
<keyword evidence="5" id="KW-0687">Ribonucleoprotein</keyword>
<feature type="region of interest" description="Disordered" evidence="8">
    <location>
        <begin position="681"/>
        <end position="726"/>
    </location>
</feature>
<dbReference type="CDD" id="cd04465">
    <property type="entry name" value="S1_RPS1_repeat_ec2_hs2"/>
    <property type="match status" value="2"/>
</dbReference>
<organism evidence="10 11">
    <name type="scientific">Rubrivirga marina</name>
    <dbReference type="NCBI Taxonomy" id="1196024"/>
    <lineage>
        <taxon>Bacteria</taxon>
        <taxon>Pseudomonadati</taxon>
        <taxon>Rhodothermota</taxon>
        <taxon>Rhodothermia</taxon>
        <taxon>Rhodothermales</taxon>
        <taxon>Rubricoccaceae</taxon>
        <taxon>Rubrivirga</taxon>
    </lineage>
</organism>
<dbReference type="FunFam" id="2.40.50.140:FF:000011">
    <property type="entry name" value="30S ribosomal protein S1"/>
    <property type="match status" value="2"/>
</dbReference>
<dbReference type="PRINTS" id="PR00681">
    <property type="entry name" value="RIBOSOMALS1"/>
</dbReference>
<dbReference type="InterPro" id="IPR003029">
    <property type="entry name" value="S1_domain"/>
</dbReference>
<feature type="region of interest" description="Disordered" evidence="8">
    <location>
        <begin position="738"/>
        <end position="901"/>
    </location>
</feature>
<evidence type="ECO:0000256" key="1">
    <source>
        <dbReference type="ARBA" id="ARBA00006767"/>
    </source>
</evidence>
<evidence type="ECO:0000313" key="11">
    <source>
        <dbReference type="Proteomes" id="UP000216339"/>
    </source>
</evidence>
<feature type="compositionally biased region" description="Low complexity" evidence="8">
    <location>
        <begin position="30"/>
        <end position="42"/>
    </location>
</feature>
<feature type="domain" description="S1 motif" evidence="9">
    <location>
        <begin position="617"/>
        <end position="684"/>
    </location>
</feature>
<dbReference type="GO" id="GO:0003735">
    <property type="term" value="F:structural constituent of ribosome"/>
    <property type="evidence" value="ECO:0007669"/>
    <property type="project" value="TreeGrafter"/>
</dbReference>
<reference evidence="10 11" key="1">
    <citation type="submission" date="2016-11" db="EMBL/GenBank/DDBJ databases">
        <title>Study of marine rhodopsin-containing bacteria.</title>
        <authorList>
            <person name="Yoshizawa S."/>
            <person name="Kumagai Y."/>
            <person name="Kogure K."/>
        </authorList>
    </citation>
    <scope>NUCLEOTIDE SEQUENCE [LARGE SCALE GENOMIC DNA]</scope>
    <source>
        <strain evidence="10 11">SAORIC-28</strain>
    </source>
</reference>
<feature type="compositionally biased region" description="Polar residues" evidence="8">
    <location>
        <begin position="738"/>
        <end position="747"/>
    </location>
</feature>
<feature type="compositionally biased region" description="Basic and acidic residues" evidence="8">
    <location>
        <begin position="681"/>
        <end position="713"/>
    </location>
</feature>
<feature type="compositionally biased region" description="Polar residues" evidence="8">
    <location>
        <begin position="832"/>
        <end position="843"/>
    </location>
</feature>
<dbReference type="PROSITE" id="PS50126">
    <property type="entry name" value="S1"/>
    <property type="match status" value="6"/>
</dbReference>
<keyword evidence="11" id="KW-1185">Reference proteome</keyword>
<dbReference type="PANTHER" id="PTHR10724:SF7">
    <property type="entry name" value="SMALL RIBOSOMAL SUBUNIT PROTEIN BS1C"/>
    <property type="match status" value="1"/>
</dbReference>
<feature type="domain" description="S1 motif" evidence="9">
    <location>
        <begin position="530"/>
        <end position="600"/>
    </location>
</feature>
<evidence type="ECO:0000256" key="4">
    <source>
        <dbReference type="ARBA" id="ARBA00022980"/>
    </source>
</evidence>
<dbReference type="Gene3D" id="2.40.50.140">
    <property type="entry name" value="Nucleic acid-binding proteins"/>
    <property type="match status" value="6"/>
</dbReference>
<dbReference type="InterPro" id="IPR050437">
    <property type="entry name" value="Ribos_protein_bS1-like"/>
</dbReference>
<dbReference type="CDD" id="cd05687">
    <property type="entry name" value="S1_RPS1_repeat_ec1_hs1"/>
    <property type="match status" value="1"/>
</dbReference>
<accession>A0A271J2F1</accession>
<dbReference type="CDD" id="cd05688">
    <property type="entry name" value="S1_RPS1_repeat_ec3"/>
    <property type="match status" value="2"/>
</dbReference>
<feature type="domain" description="S1 motif" evidence="9">
    <location>
        <begin position="271"/>
        <end position="337"/>
    </location>
</feature>
<dbReference type="FunFam" id="2.40.50.140:FF:000051">
    <property type="entry name" value="RNA-binding transcriptional accessory protein"/>
    <property type="match status" value="1"/>
</dbReference>
<dbReference type="SUPFAM" id="SSF50249">
    <property type="entry name" value="Nucleic acid-binding proteins"/>
    <property type="match status" value="6"/>
</dbReference>
<feature type="domain" description="S1 motif" evidence="9">
    <location>
        <begin position="192"/>
        <end position="253"/>
    </location>
</feature>
<evidence type="ECO:0000256" key="6">
    <source>
        <dbReference type="ARBA" id="ARBA00035293"/>
    </source>
</evidence>
<feature type="compositionally biased region" description="Low complexity" evidence="8">
    <location>
        <begin position="59"/>
        <end position="75"/>
    </location>
</feature>
<dbReference type="SMART" id="SM00316">
    <property type="entry name" value="S1"/>
    <property type="match status" value="6"/>
</dbReference>
<dbReference type="Proteomes" id="UP000216339">
    <property type="component" value="Unassembled WGS sequence"/>
</dbReference>
<dbReference type="NCBIfam" id="NF004953">
    <property type="entry name" value="PRK06299.1-3"/>
    <property type="match status" value="1"/>
</dbReference>
<protein>
    <recommendedName>
        <fullName evidence="6">Small ribosomal subunit protein bS1</fullName>
    </recommendedName>
    <alternativeName>
        <fullName evidence="7">30S ribosomal protein S1</fullName>
    </alternativeName>
</protein>
<evidence type="ECO:0000256" key="2">
    <source>
        <dbReference type="ARBA" id="ARBA00022737"/>
    </source>
</evidence>
<evidence type="ECO:0000256" key="7">
    <source>
        <dbReference type="ARBA" id="ARBA00035517"/>
    </source>
</evidence>
<proteinExistence type="inferred from homology"/>
<feature type="region of interest" description="Disordered" evidence="8">
    <location>
        <begin position="1"/>
        <end position="92"/>
    </location>
</feature>
<feature type="compositionally biased region" description="Basic and acidic residues" evidence="8">
    <location>
        <begin position="774"/>
        <end position="795"/>
    </location>
</feature>
<dbReference type="InterPro" id="IPR012340">
    <property type="entry name" value="NA-bd_OB-fold"/>
</dbReference>
<feature type="compositionally biased region" description="Acidic residues" evidence="8">
    <location>
        <begin position="76"/>
        <end position="88"/>
    </location>
</feature>
<keyword evidence="4 10" id="KW-0689">Ribosomal protein</keyword>
<name>A0A271J2F1_9BACT</name>
<evidence type="ECO:0000256" key="5">
    <source>
        <dbReference type="ARBA" id="ARBA00023274"/>
    </source>
</evidence>
<evidence type="ECO:0000256" key="8">
    <source>
        <dbReference type="SAM" id="MobiDB-lite"/>
    </source>
</evidence>